<organism evidence="1 2">
    <name type="scientific">Salibacterium salarium</name>
    <dbReference type="NCBI Taxonomy" id="284579"/>
    <lineage>
        <taxon>Bacteria</taxon>
        <taxon>Bacillati</taxon>
        <taxon>Bacillota</taxon>
        <taxon>Bacilli</taxon>
        <taxon>Bacillales</taxon>
        <taxon>Bacillaceae</taxon>
    </lineage>
</organism>
<gene>
    <name evidence="1" type="ORF">D7Z54_19820</name>
</gene>
<dbReference type="Proteomes" id="UP000275076">
    <property type="component" value="Unassembled WGS sequence"/>
</dbReference>
<dbReference type="AlphaFoldDB" id="A0A3R9QJA0"/>
<dbReference type="RefSeq" id="WP_125558257.1">
    <property type="nucleotide sequence ID" value="NZ_RBVX01000022.1"/>
</dbReference>
<sequence>MQDKKYAYIYDKPNRQITVGTAAWIESLNTKQCNNINYCSSEEELAVKVRKYYKQEFIVTLTTRLNTFERHLFL</sequence>
<dbReference type="OrthoDB" id="2970857at2"/>
<name>A0A3R9QJA0_9BACI</name>
<evidence type="ECO:0000313" key="1">
    <source>
        <dbReference type="EMBL" id="RSL31688.1"/>
    </source>
</evidence>
<comment type="caution">
    <text evidence="1">The sequence shown here is derived from an EMBL/GenBank/DDBJ whole genome shotgun (WGS) entry which is preliminary data.</text>
</comment>
<proteinExistence type="predicted"/>
<evidence type="ECO:0000313" key="2">
    <source>
        <dbReference type="Proteomes" id="UP000275076"/>
    </source>
</evidence>
<accession>A0A3R9QJA0</accession>
<keyword evidence="2" id="KW-1185">Reference proteome</keyword>
<protein>
    <submittedName>
        <fullName evidence="1">Uncharacterized protein</fullName>
    </submittedName>
</protein>
<reference evidence="1 2" key="1">
    <citation type="submission" date="2018-10" db="EMBL/GenBank/DDBJ databases">
        <title>Draft genome sequence of Bacillus salarius IM0101, isolated from a hypersaline soil in Inner Mongolia, China.</title>
        <authorList>
            <person name="Yamprayoonswat W."/>
            <person name="Boonvisut S."/>
            <person name="Jumpathong W."/>
            <person name="Sittihan S."/>
            <person name="Ruangsuj P."/>
            <person name="Wanthongcharoen S."/>
            <person name="Thongpramul N."/>
            <person name="Pimmason S."/>
            <person name="Yu B."/>
            <person name="Yasawong M."/>
        </authorList>
    </citation>
    <scope>NUCLEOTIDE SEQUENCE [LARGE SCALE GENOMIC DNA]</scope>
    <source>
        <strain evidence="1 2">IM0101</strain>
    </source>
</reference>
<dbReference type="EMBL" id="RBVX01000022">
    <property type="protein sequence ID" value="RSL31688.1"/>
    <property type="molecule type" value="Genomic_DNA"/>
</dbReference>